<protein>
    <submittedName>
        <fullName evidence="3">Hypothetical_protein</fullName>
    </submittedName>
</protein>
<comment type="caution">
    <text evidence="2">The sequence shown here is derived from an EMBL/GenBank/DDBJ whole genome shotgun (WGS) entry which is preliminary data.</text>
</comment>
<reference evidence="2" key="1">
    <citation type="submission" date="2023-06" db="EMBL/GenBank/DDBJ databases">
        <authorList>
            <person name="Kurt Z."/>
        </authorList>
    </citation>
    <scope>NUCLEOTIDE SEQUENCE</scope>
</reference>
<evidence type="ECO:0000313" key="3">
    <source>
        <dbReference type="EMBL" id="CAL6097949.1"/>
    </source>
</evidence>
<feature type="transmembrane region" description="Helical" evidence="1">
    <location>
        <begin position="39"/>
        <end position="59"/>
    </location>
</feature>
<keyword evidence="1" id="KW-0472">Membrane</keyword>
<gene>
    <name evidence="2" type="ORF">HINF_LOCUS5687</name>
    <name evidence="3" type="ORF">HINF_LOCUS69375</name>
</gene>
<dbReference type="Proteomes" id="UP001642409">
    <property type="component" value="Unassembled WGS sequence"/>
</dbReference>
<keyword evidence="1" id="KW-1133">Transmembrane helix</keyword>
<accession>A0AA86TK24</accession>
<dbReference type="EMBL" id="CAXDID020000504">
    <property type="protein sequence ID" value="CAL6097949.1"/>
    <property type="molecule type" value="Genomic_DNA"/>
</dbReference>
<evidence type="ECO:0000256" key="1">
    <source>
        <dbReference type="SAM" id="Phobius"/>
    </source>
</evidence>
<dbReference type="AlphaFoldDB" id="A0AA86TK24"/>
<sequence>MKAMQTNYDNVTTVSTEEKNCGQFEQAAEVHQNRTKWCAVSWCSFCGLALSIVSIYFVINSMEDYYNIYQCMILSQCILVCIASFVGVLFSIQACFRVKSVSQVCFGATQLESIW</sequence>
<feature type="transmembrane region" description="Helical" evidence="1">
    <location>
        <begin position="71"/>
        <end position="92"/>
    </location>
</feature>
<keyword evidence="4" id="KW-1185">Reference proteome</keyword>
<reference evidence="3 4" key="2">
    <citation type="submission" date="2024-07" db="EMBL/GenBank/DDBJ databases">
        <authorList>
            <person name="Akdeniz Z."/>
        </authorList>
    </citation>
    <scope>NUCLEOTIDE SEQUENCE [LARGE SCALE GENOMIC DNA]</scope>
</reference>
<name>A0AA86TK24_9EUKA</name>
<dbReference type="EMBL" id="CATOUU010000147">
    <property type="protein sequence ID" value="CAI9918042.1"/>
    <property type="molecule type" value="Genomic_DNA"/>
</dbReference>
<organism evidence="2">
    <name type="scientific">Hexamita inflata</name>
    <dbReference type="NCBI Taxonomy" id="28002"/>
    <lineage>
        <taxon>Eukaryota</taxon>
        <taxon>Metamonada</taxon>
        <taxon>Diplomonadida</taxon>
        <taxon>Hexamitidae</taxon>
        <taxon>Hexamitinae</taxon>
        <taxon>Hexamita</taxon>
    </lineage>
</organism>
<evidence type="ECO:0000313" key="4">
    <source>
        <dbReference type="Proteomes" id="UP001642409"/>
    </source>
</evidence>
<keyword evidence="1" id="KW-0812">Transmembrane</keyword>
<evidence type="ECO:0000313" key="2">
    <source>
        <dbReference type="EMBL" id="CAI9918042.1"/>
    </source>
</evidence>
<proteinExistence type="predicted"/>